<dbReference type="InterPro" id="IPR048899">
    <property type="entry name" value="NMD_SH3"/>
</dbReference>
<keyword evidence="5 7" id="KW-0653">Protein transport</keyword>
<evidence type="ECO:0000259" key="10">
    <source>
        <dbReference type="Pfam" id="PF21192"/>
    </source>
</evidence>
<sequence>MEPAMFAAAPQAGTFMPHQTQGHVLCCLCGTSITPNPTNMCVNCIRTQVDITEGIQKQVTVLWCKSCGRYLQPPKHWLKADLESKELLTYCIKRVRGLSKVKLVDAAFVWTEPHSMRLKVKLTIQGEVLNGAILQQSFVVEYVVERYMCPTCNRQNANPNAWVACVQVRQHVSHKRTFFFLEQLILKHSADESCVNVKEMHEGVDFYFANRAHAIKFIDFLQTAVPIRYRHDKQLVSHDVHTSNYNYKYTFSVEVAPLCKDDLVCLPAKLAASLGNIGPVVVVTRVTNAITLTDPLSLRQAVLEAGAYWRNPLKPMMGSRQLTEFYILDSEVVAPTGGYGHNPKWALASCEVARAADFGSNDQTFFARTHLGHLLHAGDSAVGYDVANANLVDPELEKAVHKGLTLPDVVLVRKSYEERRRRRRARGDQQRAWRLKRLAVDVGEEEAAAQKAAAQQPHHGRGMSSLEQEQADLERFMQELEEDPDMRARVALYRDPNYQAASAAAAPRQQAAMSDTDEEDGDVPEVPLEELLDDLAALGLDEDEEEHGGGGRHGGGGGDAMME</sequence>
<gene>
    <name evidence="12" type="ORF">CHLNCDRAFT_142211</name>
</gene>
<dbReference type="RefSeq" id="XP_005850119.1">
    <property type="nucleotide sequence ID" value="XM_005850057.1"/>
</dbReference>
<accession>E1Z812</accession>
<dbReference type="GO" id="GO:0043023">
    <property type="term" value="F:ribosomal large subunit binding"/>
    <property type="evidence" value="ECO:0007669"/>
    <property type="project" value="InterPro"/>
</dbReference>
<dbReference type="InterPro" id="IPR007064">
    <property type="entry name" value="Nmd3_N"/>
</dbReference>
<evidence type="ECO:0000256" key="2">
    <source>
        <dbReference type="ARBA" id="ARBA00017035"/>
    </source>
</evidence>
<evidence type="ECO:0000256" key="3">
    <source>
        <dbReference type="ARBA" id="ARBA00022448"/>
    </source>
</evidence>
<keyword evidence="13" id="KW-1185">Reference proteome</keyword>
<reference evidence="12 13" key="1">
    <citation type="journal article" date="2010" name="Plant Cell">
        <title>The Chlorella variabilis NC64A genome reveals adaptation to photosymbiosis, coevolution with viruses, and cryptic sex.</title>
        <authorList>
            <person name="Blanc G."/>
            <person name="Duncan G."/>
            <person name="Agarkova I."/>
            <person name="Borodovsky M."/>
            <person name="Gurnon J."/>
            <person name="Kuo A."/>
            <person name="Lindquist E."/>
            <person name="Lucas S."/>
            <person name="Pangilinan J."/>
            <person name="Polle J."/>
            <person name="Salamov A."/>
            <person name="Terry A."/>
            <person name="Yamada T."/>
            <person name="Dunigan D.D."/>
            <person name="Grigoriev I.V."/>
            <person name="Claverie J.M."/>
            <person name="Van Etten J.L."/>
        </authorList>
    </citation>
    <scope>NUCLEOTIDE SEQUENCE [LARGE SCALE GENOMIC DNA]</scope>
    <source>
        <strain evidence="12 13">NC64A</strain>
    </source>
</reference>
<dbReference type="OrthoDB" id="203821at2759"/>
<feature type="domain" description="Nmd3 N-terminal" evidence="9">
    <location>
        <begin position="26"/>
        <end position="255"/>
    </location>
</feature>
<dbReference type="STRING" id="554065.E1Z812"/>
<evidence type="ECO:0000313" key="13">
    <source>
        <dbReference type="Proteomes" id="UP000008141"/>
    </source>
</evidence>
<feature type="compositionally biased region" description="Gly residues" evidence="8">
    <location>
        <begin position="551"/>
        <end position="563"/>
    </location>
</feature>
<dbReference type="Pfam" id="PF04981">
    <property type="entry name" value="NMD3"/>
    <property type="match status" value="1"/>
</dbReference>
<dbReference type="GO" id="GO:0005737">
    <property type="term" value="C:cytoplasm"/>
    <property type="evidence" value="ECO:0007669"/>
    <property type="project" value="UniProtKB-SubCell"/>
</dbReference>
<organism evidence="13">
    <name type="scientific">Chlorella variabilis</name>
    <name type="common">Green alga</name>
    <dbReference type="NCBI Taxonomy" id="554065"/>
    <lineage>
        <taxon>Eukaryota</taxon>
        <taxon>Viridiplantae</taxon>
        <taxon>Chlorophyta</taxon>
        <taxon>core chlorophytes</taxon>
        <taxon>Trebouxiophyceae</taxon>
        <taxon>Chlorellales</taxon>
        <taxon>Chlorellaceae</taxon>
        <taxon>Chlorella clade</taxon>
        <taxon>Chlorella</taxon>
    </lineage>
</organism>
<evidence type="ECO:0000256" key="5">
    <source>
        <dbReference type="ARBA" id="ARBA00022927"/>
    </source>
</evidence>
<feature type="region of interest" description="Disordered" evidence="8">
    <location>
        <begin position="501"/>
        <end position="525"/>
    </location>
</feature>
<dbReference type="PANTHER" id="PTHR12746:SF2">
    <property type="entry name" value="60S RIBOSOMAL EXPORT PROTEIN NMD3"/>
    <property type="match status" value="1"/>
</dbReference>
<dbReference type="PANTHER" id="PTHR12746">
    <property type="entry name" value="NONSENSE-MEDIATED MRNA DECAY PROTEIN 3"/>
    <property type="match status" value="1"/>
</dbReference>
<keyword evidence="3 7" id="KW-0813">Transport</keyword>
<dbReference type="GO" id="GO:0005634">
    <property type="term" value="C:nucleus"/>
    <property type="evidence" value="ECO:0007669"/>
    <property type="project" value="UniProtKB-SubCell"/>
</dbReference>
<feature type="domain" description="60S ribosomal export protein NMD3 OB-fold" evidence="10">
    <location>
        <begin position="322"/>
        <end position="414"/>
    </location>
</feature>
<feature type="compositionally biased region" description="Low complexity" evidence="8">
    <location>
        <begin position="501"/>
        <end position="512"/>
    </location>
</feature>
<dbReference type="FunCoup" id="E1Z812">
    <property type="interactions" value="1955"/>
</dbReference>
<evidence type="ECO:0000256" key="6">
    <source>
        <dbReference type="ARBA" id="ARBA00023242"/>
    </source>
</evidence>
<dbReference type="Pfam" id="PF21192">
    <property type="entry name" value="OB_NMD3"/>
    <property type="match status" value="1"/>
</dbReference>
<dbReference type="GO" id="GO:0015031">
    <property type="term" value="P:protein transport"/>
    <property type="evidence" value="ECO:0007669"/>
    <property type="project" value="UniProtKB-KW"/>
</dbReference>
<feature type="domain" description="60S ribosomal export protein NMD3 SH3" evidence="11">
    <location>
        <begin position="258"/>
        <end position="303"/>
    </location>
</feature>
<dbReference type="GO" id="GO:0000055">
    <property type="term" value="P:ribosomal large subunit export from nucleus"/>
    <property type="evidence" value="ECO:0007669"/>
    <property type="project" value="TreeGrafter"/>
</dbReference>
<feature type="region of interest" description="Disordered" evidence="8">
    <location>
        <begin position="540"/>
        <end position="563"/>
    </location>
</feature>
<evidence type="ECO:0000256" key="4">
    <source>
        <dbReference type="ARBA" id="ARBA00022490"/>
    </source>
</evidence>
<dbReference type="AlphaFoldDB" id="E1Z812"/>
<evidence type="ECO:0000256" key="1">
    <source>
        <dbReference type="ARBA" id="ARBA00009794"/>
    </source>
</evidence>
<comment type="similarity">
    <text evidence="1 7">Belongs to the NMD3 family.</text>
</comment>
<dbReference type="Pfam" id="PF21193">
    <property type="entry name" value="NMD_SH3"/>
    <property type="match status" value="1"/>
</dbReference>
<protein>
    <recommendedName>
        <fullName evidence="2 7">60S ribosomal export protein NMD3</fullName>
    </recommendedName>
</protein>
<dbReference type="InterPro" id="IPR039768">
    <property type="entry name" value="Nmd3"/>
</dbReference>
<evidence type="ECO:0000313" key="12">
    <source>
        <dbReference type="EMBL" id="EFN58017.1"/>
    </source>
</evidence>
<evidence type="ECO:0000256" key="7">
    <source>
        <dbReference type="RuleBase" id="RU364108"/>
    </source>
</evidence>
<evidence type="ECO:0000256" key="8">
    <source>
        <dbReference type="SAM" id="MobiDB-lite"/>
    </source>
</evidence>
<proteinExistence type="inferred from homology"/>
<keyword evidence="6 7" id="KW-0539">Nucleus</keyword>
<comment type="subcellular location">
    <subcellularLocation>
        <location evidence="7">Cytoplasm</location>
    </subcellularLocation>
    <subcellularLocation>
        <location evidence="7">Nucleus</location>
    </subcellularLocation>
</comment>
<name>E1Z812_CHLVA</name>
<dbReference type="InParanoid" id="E1Z812"/>
<keyword evidence="4 7" id="KW-0963">Cytoplasm</keyword>
<evidence type="ECO:0000259" key="11">
    <source>
        <dbReference type="Pfam" id="PF21193"/>
    </source>
</evidence>
<dbReference type="KEGG" id="cvr:CHLNCDRAFT_142211"/>
<feature type="compositionally biased region" description="Acidic residues" evidence="8">
    <location>
        <begin position="515"/>
        <end position="525"/>
    </location>
</feature>
<comment type="function">
    <text evidence="7">Acts as an adapter for the XPO1/CRM1-mediated export of the 60S ribosomal subunit.</text>
</comment>
<dbReference type="Proteomes" id="UP000008141">
    <property type="component" value="Unassembled WGS sequence"/>
</dbReference>
<dbReference type="GeneID" id="17357705"/>
<dbReference type="EMBL" id="GL433838">
    <property type="protein sequence ID" value="EFN58017.1"/>
    <property type="molecule type" value="Genomic_DNA"/>
</dbReference>
<dbReference type="OMA" id="VILVRKH"/>
<dbReference type="InterPro" id="IPR048898">
    <property type="entry name" value="OB_NMD3"/>
</dbReference>
<evidence type="ECO:0000259" key="9">
    <source>
        <dbReference type="Pfam" id="PF04981"/>
    </source>
</evidence>
<dbReference type="eggNOG" id="KOG2613">
    <property type="taxonomic scope" value="Eukaryota"/>
</dbReference>